<feature type="binding site" evidence="12">
    <location>
        <position position="96"/>
    </location>
    <ligand>
        <name>GTP</name>
        <dbReference type="ChEBI" id="CHEBI:37565"/>
    </ligand>
</feature>
<feature type="binding site" evidence="12">
    <location>
        <position position="65"/>
    </location>
    <ligand>
        <name>GTP</name>
        <dbReference type="ChEBI" id="CHEBI:37565"/>
    </ligand>
</feature>
<keyword evidence="6 12" id="KW-0408">Iron</keyword>
<keyword evidence="2 12" id="KW-0004">4Fe-4S</keyword>
<dbReference type="STRING" id="146817.SAMN04488502_11821"/>
<feature type="binding site" evidence="12">
    <location>
        <begin position="256"/>
        <end position="258"/>
    </location>
    <ligand>
        <name>GTP</name>
        <dbReference type="ChEBI" id="CHEBI:37565"/>
    </ligand>
</feature>
<dbReference type="InterPro" id="IPR050105">
    <property type="entry name" value="MoCo_biosynth_MoaA/MoaC"/>
</dbReference>
<dbReference type="Proteomes" id="UP000214880">
    <property type="component" value="Unassembled WGS sequence"/>
</dbReference>
<dbReference type="Gene3D" id="3.20.20.70">
    <property type="entry name" value="Aldolase class I"/>
    <property type="match status" value="1"/>
</dbReference>
<dbReference type="GO" id="GO:1904047">
    <property type="term" value="F:S-adenosyl-L-methionine binding"/>
    <property type="evidence" value="ECO:0007669"/>
    <property type="project" value="UniProtKB-UniRule"/>
</dbReference>
<keyword evidence="5 12" id="KW-0547">Nucleotide-binding</keyword>
<keyword evidence="3 12" id="KW-0949">S-adenosyl-L-methionine</keyword>
<keyword evidence="9 12" id="KW-0501">Molybdenum cofactor biosynthesis</keyword>
<keyword evidence="10 12" id="KW-0456">Lyase</keyword>
<dbReference type="GO" id="GO:0061799">
    <property type="term" value="F:cyclic pyranopterin monophosphate synthase activity"/>
    <property type="evidence" value="ECO:0007669"/>
    <property type="project" value="TreeGrafter"/>
</dbReference>
<dbReference type="GO" id="GO:0046872">
    <property type="term" value="F:metal ion binding"/>
    <property type="evidence" value="ECO:0007669"/>
    <property type="project" value="UniProtKB-KW"/>
</dbReference>
<evidence type="ECO:0000256" key="6">
    <source>
        <dbReference type="ARBA" id="ARBA00023004"/>
    </source>
</evidence>
<dbReference type="InterPro" id="IPR013483">
    <property type="entry name" value="MoaA"/>
</dbReference>
<dbReference type="InterPro" id="IPR040064">
    <property type="entry name" value="MoaA-like"/>
</dbReference>
<comment type="pathway">
    <text evidence="12">Cofactor biosynthesis; molybdopterin biosynthesis.</text>
</comment>
<dbReference type="PROSITE" id="PS51918">
    <property type="entry name" value="RADICAL_SAM"/>
    <property type="match status" value="1"/>
</dbReference>
<feature type="binding site" evidence="12">
    <location>
        <position position="268"/>
    </location>
    <ligand>
        <name>[4Fe-4S] cluster</name>
        <dbReference type="ChEBI" id="CHEBI:49883"/>
        <label>2</label>
        <note>4Fe-4S-substrate</note>
    </ligand>
</feature>
<comment type="similarity">
    <text evidence="12">Belongs to the radical SAM superfamily. MoaA family.</text>
</comment>
<dbReference type="EC" id="4.1.99.22" evidence="1 12"/>
<evidence type="ECO:0000256" key="3">
    <source>
        <dbReference type="ARBA" id="ARBA00022691"/>
    </source>
</evidence>
<dbReference type="PANTHER" id="PTHR22960">
    <property type="entry name" value="MOLYBDOPTERIN COFACTOR SYNTHESIS PROTEIN A"/>
    <property type="match status" value="1"/>
</dbReference>
<dbReference type="OrthoDB" id="9763993at2"/>
<dbReference type="SFLD" id="SFLDS00029">
    <property type="entry name" value="Radical_SAM"/>
    <property type="match status" value="1"/>
</dbReference>
<feature type="binding site" evidence="12">
    <location>
        <position position="27"/>
    </location>
    <ligand>
        <name>[4Fe-4S] cluster</name>
        <dbReference type="ChEBI" id="CHEBI:49883"/>
        <label>1</label>
        <note>4Fe-4S-S-AdoMet</note>
    </ligand>
</feature>
<feature type="binding site" evidence="12">
    <location>
        <position position="251"/>
    </location>
    <ligand>
        <name>[4Fe-4S] cluster</name>
        <dbReference type="ChEBI" id="CHEBI:49883"/>
        <label>2</label>
        <note>4Fe-4S-substrate</note>
    </ligand>
</feature>
<dbReference type="GO" id="GO:0051539">
    <property type="term" value="F:4 iron, 4 sulfur cluster binding"/>
    <property type="evidence" value="ECO:0007669"/>
    <property type="project" value="UniProtKB-UniRule"/>
</dbReference>
<feature type="binding site" evidence="12">
    <location>
        <position position="69"/>
    </location>
    <ligand>
        <name>S-adenosyl-L-methionine</name>
        <dbReference type="ChEBI" id="CHEBI:59789"/>
    </ligand>
</feature>
<evidence type="ECO:0000313" key="15">
    <source>
        <dbReference type="Proteomes" id="UP000214880"/>
    </source>
</evidence>
<evidence type="ECO:0000313" key="14">
    <source>
        <dbReference type="EMBL" id="SDN33093.1"/>
    </source>
</evidence>
<evidence type="ECO:0000256" key="9">
    <source>
        <dbReference type="ARBA" id="ARBA00023150"/>
    </source>
</evidence>
<evidence type="ECO:0000256" key="7">
    <source>
        <dbReference type="ARBA" id="ARBA00023014"/>
    </source>
</evidence>
<keyword evidence="15" id="KW-1185">Reference proteome</keyword>
<reference evidence="14 15" key="1">
    <citation type="submission" date="2016-10" db="EMBL/GenBank/DDBJ databases">
        <authorList>
            <person name="de Groot N.N."/>
        </authorList>
    </citation>
    <scope>NUCLEOTIDE SEQUENCE [LARGE SCALE GENOMIC DNA]</scope>
    <source>
        <strain evidence="14 15">DSM 1736</strain>
    </source>
</reference>
<dbReference type="SUPFAM" id="SSF102114">
    <property type="entry name" value="Radical SAM enzymes"/>
    <property type="match status" value="1"/>
</dbReference>
<feature type="binding site" evidence="12">
    <location>
        <position position="157"/>
    </location>
    <ligand>
        <name>GTP</name>
        <dbReference type="ChEBI" id="CHEBI:37565"/>
    </ligand>
</feature>
<dbReference type="Pfam" id="PF04055">
    <property type="entry name" value="Radical_SAM"/>
    <property type="match status" value="1"/>
</dbReference>
<dbReference type="SFLD" id="SFLDG01067">
    <property type="entry name" value="SPASM/twitch_domain_containing"/>
    <property type="match status" value="1"/>
</dbReference>
<dbReference type="PANTHER" id="PTHR22960:SF0">
    <property type="entry name" value="MOLYBDENUM COFACTOR BIOSYNTHESIS PROTEIN 1"/>
    <property type="match status" value="1"/>
</dbReference>
<dbReference type="NCBIfam" id="NF001199">
    <property type="entry name" value="PRK00164.2-1"/>
    <property type="match status" value="1"/>
</dbReference>
<feature type="binding site" evidence="12">
    <location>
        <position position="16"/>
    </location>
    <ligand>
        <name>GTP</name>
        <dbReference type="ChEBI" id="CHEBI:37565"/>
    </ligand>
</feature>
<dbReference type="RefSeq" id="WP_092075108.1">
    <property type="nucleotide sequence ID" value="NZ_FNHB01000018.1"/>
</dbReference>
<evidence type="ECO:0000256" key="12">
    <source>
        <dbReference type="HAMAP-Rule" id="MF_01225"/>
    </source>
</evidence>
<comment type="subunit">
    <text evidence="12">Monomer and homodimer.</text>
</comment>
<dbReference type="Pfam" id="PF06463">
    <property type="entry name" value="Mob_synth_C"/>
    <property type="match status" value="1"/>
</dbReference>
<comment type="catalytic activity">
    <reaction evidence="11 12">
        <text>GTP + AH2 + S-adenosyl-L-methionine = (8S)-3',8-cyclo-7,8-dihydroguanosine 5'-triphosphate + 5'-deoxyadenosine + L-methionine + A + H(+)</text>
        <dbReference type="Rhea" id="RHEA:49576"/>
        <dbReference type="ChEBI" id="CHEBI:13193"/>
        <dbReference type="ChEBI" id="CHEBI:15378"/>
        <dbReference type="ChEBI" id="CHEBI:17319"/>
        <dbReference type="ChEBI" id="CHEBI:17499"/>
        <dbReference type="ChEBI" id="CHEBI:37565"/>
        <dbReference type="ChEBI" id="CHEBI:57844"/>
        <dbReference type="ChEBI" id="CHEBI:59789"/>
        <dbReference type="ChEBI" id="CHEBI:131766"/>
        <dbReference type="EC" id="4.1.99.22"/>
    </reaction>
</comment>
<feature type="binding site" evidence="12">
    <location>
        <position position="30"/>
    </location>
    <ligand>
        <name>[4Fe-4S] cluster</name>
        <dbReference type="ChEBI" id="CHEBI:49883"/>
        <label>1</label>
        <note>4Fe-4S-S-AdoMet</note>
    </ligand>
</feature>
<keyword evidence="4 12" id="KW-0479">Metal-binding</keyword>
<dbReference type="UniPathway" id="UPA00344"/>
<dbReference type="GO" id="GO:0006777">
    <property type="term" value="P:Mo-molybdopterin cofactor biosynthetic process"/>
    <property type="evidence" value="ECO:0007669"/>
    <property type="project" value="UniProtKB-UniRule"/>
</dbReference>
<dbReference type="PROSITE" id="PS01305">
    <property type="entry name" value="MOAA_NIFB_PQQE"/>
    <property type="match status" value="1"/>
</dbReference>
<evidence type="ECO:0000256" key="2">
    <source>
        <dbReference type="ARBA" id="ARBA00022485"/>
    </source>
</evidence>
<feature type="binding site" evidence="12">
    <location>
        <position position="29"/>
    </location>
    <ligand>
        <name>S-adenosyl-L-methionine</name>
        <dbReference type="ChEBI" id="CHEBI:59789"/>
    </ligand>
</feature>
<feature type="binding site" evidence="12">
    <location>
        <position position="191"/>
    </location>
    <ligand>
        <name>S-adenosyl-L-methionine</name>
        <dbReference type="ChEBI" id="CHEBI:59789"/>
    </ligand>
</feature>
<accession>A0A1H0AJ01</accession>
<feature type="binding site" evidence="12">
    <location>
        <position position="120"/>
    </location>
    <ligand>
        <name>S-adenosyl-L-methionine</name>
        <dbReference type="ChEBI" id="CHEBI:59789"/>
    </ligand>
</feature>
<dbReference type="InterPro" id="IPR007197">
    <property type="entry name" value="rSAM"/>
</dbReference>
<dbReference type="GO" id="GO:0005525">
    <property type="term" value="F:GTP binding"/>
    <property type="evidence" value="ECO:0007669"/>
    <property type="project" value="UniProtKB-UniRule"/>
</dbReference>
<dbReference type="AlphaFoldDB" id="A0A1H0AJ01"/>
<protein>
    <recommendedName>
        <fullName evidence="1 12">GTP 3',8-cyclase</fullName>
        <ecNumber evidence="1 12">4.1.99.22</ecNumber>
    </recommendedName>
    <alternativeName>
        <fullName evidence="12">Molybdenum cofactor biosynthesis protein A</fullName>
    </alternativeName>
</protein>
<dbReference type="GO" id="GO:0061798">
    <property type="term" value="F:GTP 3',8'-cyclase activity"/>
    <property type="evidence" value="ECO:0007669"/>
    <property type="project" value="UniProtKB-UniRule"/>
</dbReference>
<evidence type="ECO:0000256" key="1">
    <source>
        <dbReference type="ARBA" id="ARBA00012167"/>
    </source>
</evidence>
<gene>
    <name evidence="12" type="primary">moaA</name>
    <name evidence="14" type="ORF">SAMN04488502_11821</name>
</gene>
<dbReference type="NCBIfam" id="TIGR02666">
    <property type="entry name" value="moaA"/>
    <property type="match status" value="1"/>
</dbReference>
<evidence type="ECO:0000256" key="8">
    <source>
        <dbReference type="ARBA" id="ARBA00023134"/>
    </source>
</evidence>
<dbReference type="InterPro" id="IPR006638">
    <property type="entry name" value="Elp3/MiaA/NifB-like_rSAM"/>
</dbReference>
<dbReference type="CDD" id="cd01335">
    <property type="entry name" value="Radical_SAM"/>
    <property type="match status" value="1"/>
</dbReference>
<dbReference type="InterPro" id="IPR000385">
    <property type="entry name" value="MoaA_NifB_PqqE_Fe-S-bd_CS"/>
</dbReference>
<comment type="cofactor">
    <cofactor evidence="12">
        <name>[4Fe-4S] cluster</name>
        <dbReference type="ChEBI" id="CHEBI:49883"/>
    </cofactor>
    <text evidence="12">Binds 2 [4Fe-4S] clusters. Binds 1 [4Fe-4S] cluster coordinated with 3 cysteines and an exchangeable S-adenosyl-L-methionine and 1 [4Fe-4S] cluster coordinated with 3 cysteines and the GTP-derived substrate.</text>
</comment>
<dbReference type="SMART" id="SM00729">
    <property type="entry name" value="Elp3"/>
    <property type="match status" value="1"/>
</dbReference>
<dbReference type="InterPro" id="IPR010505">
    <property type="entry name" value="MoaA_twitch"/>
</dbReference>
<comment type="function">
    <text evidence="12">Catalyzes the cyclization of GTP to (8S)-3',8-cyclo-7,8-dihydroguanosine 5'-triphosphate.</text>
</comment>
<proteinExistence type="inferred from homology"/>
<dbReference type="InterPro" id="IPR058240">
    <property type="entry name" value="rSAM_sf"/>
</dbReference>
<organism evidence="14 15">
    <name type="scientific">Dendrosporobacter quercicolus</name>
    <dbReference type="NCBI Taxonomy" id="146817"/>
    <lineage>
        <taxon>Bacteria</taxon>
        <taxon>Bacillati</taxon>
        <taxon>Bacillota</taxon>
        <taxon>Negativicutes</taxon>
        <taxon>Selenomonadales</taxon>
        <taxon>Sporomusaceae</taxon>
        <taxon>Dendrosporobacter</taxon>
    </lineage>
</organism>
<dbReference type="InterPro" id="IPR013785">
    <property type="entry name" value="Aldolase_TIM"/>
</dbReference>
<evidence type="ECO:0000259" key="13">
    <source>
        <dbReference type="PROSITE" id="PS51918"/>
    </source>
</evidence>
<evidence type="ECO:0000256" key="4">
    <source>
        <dbReference type="ARBA" id="ARBA00022723"/>
    </source>
</evidence>
<feature type="binding site" evidence="12">
    <location>
        <position position="254"/>
    </location>
    <ligand>
        <name>[4Fe-4S] cluster</name>
        <dbReference type="ChEBI" id="CHEBI:49883"/>
        <label>2</label>
        <note>4Fe-4S-substrate</note>
    </ligand>
</feature>
<dbReference type="SFLD" id="SFLDG01386">
    <property type="entry name" value="main_SPASM_domain-containing"/>
    <property type="match status" value="1"/>
</dbReference>
<feature type="domain" description="Radical SAM core" evidence="13">
    <location>
        <begin position="7"/>
        <end position="229"/>
    </location>
</feature>
<dbReference type="HAMAP" id="MF_01225_B">
    <property type="entry name" value="MoaA_B"/>
    <property type="match status" value="1"/>
</dbReference>
<sequence>MAELRDLFGRRIHYLRVAVTDRCNFRCRYCMPQDNNWLPDHSMLSDQELVLLIHMFASLGVDKVRFTGGEPLMRAGVADLLAQIKAVDGINEVNITTNGKLLPEYALSLKTAGVDRVNVSLDTLNRKLFKALTGQDALEQVLNGIKQVLEAGFSTVKINMVVMKGVNSGELADFARLTLEYPFQVRFIEYMPFNFGENYLMTAADMLEQLAATGITGLIAVPGQLTTARIYRLPDAKGTIGFISPVSQHFCSCCNRVRITPDGFLKPCLLTNLEYPLRDWLRAGLSQQELTRLIVEAVRAKPRSSQLGSQPLKGRPMFRIGG</sequence>
<dbReference type="SFLD" id="SFLDG01383">
    <property type="entry name" value="cyclic_pyranopterin_phosphate"/>
    <property type="match status" value="1"/>
</dbReference>
<feature type="binding site" evidence="12">
    <location>
        <position position="23"/>
    </location>
    <ligand>
        <name>[4Fe-4S] cluster</name>
        <dbReference type="ChEBI" id="CHEBI:49883"/>
        <label>1</label>
        <note>4Fe-4S-S-AdoMet</note>
    </ligand>
</feature>
<dbReference type="EMBL" id="FNHB01000018">
    <property type="protein sequence ID" value="SDN33093.1"/>
    <property type="molecule type" value="Genomic_DNA"/>
</dbReference>
<evidence type="ECO:0000256" key="11">
    <source>
        <dbReference type="ARBA" id="ARBA00048697"/>
    </source>
</evidence>
<evidence type="ECO:0000256" key="5">
    <source>
        <dbReference type="ARBA" id="ARBA00022741"/>
    </source>
</evidence>
<dbReference type="CDD" id="cd21117">
    <property type="entry name" value="Twitch_MoaA"/>
    <property type="match status" value="1"/>
</dbReference>
<name>A0A1H0AJ01_9FIRM</name>
<keyword evidence="8 12" id="KW-0342">GTP-binding</keyword>
<keyword evidence="7 12" id="KW-0411">Iron-sulfur</keyword>
<evidence type="ECO:0000256" key="10">
    <source>
        <dbReference type="ARBA" id="ARBA00023239"/>
    </source>
</evidence>